<evidence type="ECO:0000313" key="9">
    <source>
        <dbReference type="Proteomes" id="UP001153076"/>
    </source>
</evidence>
<keyword evidence="2 5" id="KW-0479">Metal-binding</keyword>
<feature type="domain" description="Fe2OG dioxygenase" evidence="7">
    <location>
        <begin position="219"/>
        <end position="321"/>
    </location>
</feature>
<comment type="caution">
    <text evidence="8">The sequence shown here is derived from an EMBL/GenBank/DDBJ whole genome shotgun (WGS) entry which is preliminary data.</text>
</comment>
<keyword evidence="3 5" id="KW-0560">Oxidoreductase</keyword>
<dbReference type="SUPFAM" id="SSF51197">
    <property type="entry name" value="Clavaminate synthase-like"/>
    <property type="match status" value="1"/>
</dbReference>
<accession>A0A9Q1QPV2</accession>
<evidence type="ECO:0000256" key="4">
    <source>
        <dbReference type="ARBA" id="ARBA00023004"/>
    </source>
</evidence>
<evidence type="ECO:0000256" key="2">
    <source>
        <dbReference type="ARBA" id="ARBA00022723"/>
    </source>
</evidence>
<dbReference type="GO" id="GO:0046872">
    <property type="term" value="F:metal ion binding"/>
    <property type="evidence" value="ECO:0007669"/>
    <property type="project" value="UniProtKB-KW"/>
</dbReference>
<evidence type="ECO:0000313" key="8">
    <source>
        <dbReference type="EMBL" id="KAJ8450162.1"/>
    </source>
</evidence>
<dbReference type="InterPro" id="IPR005123">
    <property type="entry name" value="Oxoglu/Fe-dep_dioxygenase_dom"/>
</dbReference>
<dbReference type="AlphaFoldDB" id="A0A9Q1QPV2"/>
<comment type="similarity">
    <text evidence="1 5">Belongs to the iron/ascorbate-dependent oxidoreductase family.</text>
</comment>
<dbReference type="OrthoDB" id="288590at2759"/>
<dbReference type="InterPro" id="IPR044861">
    <property type="entry name" value="IPNS-like_FE2OG_OXY"/>
</dbReference>
<evidence type="ECO:0000256" key="5">
    <source>
        <dbReference type="RuleBase" id="RU003682"/>
    </source>
</evidence>
<dbReference type="FunFam" id="2.60.120.330:FF:000026">
    <property type="entry name" value="DIBOA-glucoside dioxygenase BX6"/>
    <property type="match status" value="1"/>
</dbReference>
<reference evidence="8" key="1">
    <citation type="submission" date="2022-04" db="EMBL/GenBank/DDBJ databases">
        <title>Carnegiea gigantea Genome sequencing and assembly v2.</title>
        <authorList>
            <person name="Copetti D."/>
            <person name="Sanderson M.J."/>
            <person name="Burquez A."/>
            <person name="Wojciechowski M.F."/>
        </authorList>
    </citation>
    <scope>NUCLEOTIDE SEQUENCE</scope>
    <source>
        <strain evidence="8">SGP5-SGP5p</strain>
        <tissue evidence="8">Aerial part</tissue>
    </source>
</reference>
<sequence length="374" mass="41920">MTSATATITTTQPEEYDRRKELQEFEDTKLGVKGLVDSGITQIPRIFHRPPDADSLPESDPNEDPIPMIDLSDPESDLAGRIRDAAAKFGFFQVVNHGIPVSLLDRLIAGVRDFHELPAPEKKGYYRRAPGVSFFSNVDLFLSKAATWRDTLQIRLSPNPVDPATIPDSCRITNAGIPGFGRDEVIEWDREVRQLGERLLALLSQGLGVDANKLKDMSCSEGRLMVAHYYPYCPEPDKTLGIGCHSDPGLLTVLLQDQAGGLQVKHHHKWVEVKPVHGALVINVGNLLQMISNDQYTSAEHRVLANSHQEPRVSIAVFFNPSIRENLYGPLPESVSTEKPAIYRQFTYSEYITKFFTKELDGKSILNYFRLHNE</sequence>
<dbReference type="PRINTS" id="PR00682">
    <property type="entry name" value="IPNSYNTHASE"/>
</dbReference>
<gene>
    <name evidence="8" type="ORF">Cgig2_033356</name>
</gene>
<dbReference type="PROSITE" id="PS51471">
    <property type="entry name" value="FE2OG_OXY"/>
    <property type="match status" value="1"/>
</dbReference>
<dbReference type="Gene3D" id="2.60.120.330">
    <property type="entry name" value="B-lactam Antibiotic, Isopenicillin N Synthase, Chain"/>
    <property type="match status" value="1"/>
</dbReference>
<protein>
    <recommendedName>
        <fullName evidence="7">Fe2OG dioxygenase domain-containing protein</fullName>
    </recommendedName>
</protein>
<dbReference type="PANTHER" id="PTHR10209">
    <property type="entry name" value="OXIDOREDUCTASE, 2OG-FE II OXYGENASE FAMILY PROTEIN"/>
    <property type="match status" value="1"/>
</dbReference>
<dbReference type="PANTHER" id="PTHR10209:SF751">
    <property type="entry name" value="OS06G0255100 PROTEIN"/>
    <property type="match status" value="1"/>
</dbReference>
<dbReference type="GO" id="GO:0051213">
    <property type="term" value="F:dioxygenase activity"/>
    <property type="evidence" value="ECO:0007669"/>
    <property type="project" value="UniProtKB-ARBA"/>
</dbReference>
<evidence type="ECO:0000259" key="7">
    <source>
        <dbReference type="PROSITE" id="PS51471"/>
    </source>
</evidence>
<keyword evidence="9" id="KW-1185">Reference proteome</keyword>
<dbReference type="Proteomes" id="UP001153076">
    <property type="component" value="Unassembled WGS sequence"/>
</dbReference>
<evidence type="ECO:0000256" key="1">
    <source>
        <dbReference type="ARBA" id="ARBA00008056"/>
    </source>
</evidence>
<dbReference type="Pfam" id="PF14226">
    <property type="entry name" value="DIOX_N"/>
    <property type="match status" value="1"/>
</dbReference>
<dbReference type="Pfam" id="PF03171">
    <property type="entry name" value="2OG-FeII_Oxy"/>
    <property type="match status" value="1"/>
</dbReference>
<evidence type="ECO:0000256" key="6">
    <source>
        <dbReference type="SAM" id="MobiDB-lite"/>
    </source>
</evidence>
<dbReference type="EMBL" id="JAKOGI010000017">
    <property type="protein sequence ID" value="KAJ8450162.1"/>
    <property type="molecule type" value="Genomic_DNA"/>
</dbReference>
<dbReference type="InterPro" id="IPR026992">
    <property type="entry name" value="DIOX_N"/>
</dbReference>
<evidence type="ECO:0000256" key="3">
    <source>
        <dbReference type="ARBA" id="ARBA00023002"/>
    </source>
</evidence>
<proteinExistence type="inferred from homology"/>
<keyword evidence="4 5" id="KW-0408">Iron</keyword>
<dbReference type="InterPro" id="IPR027443">
    <property type="entry name" value="IPNS-like_sf"/>
</dbReference>
<feature type="region of interest" description="Disordered" evidence="6">
    <location>
        <begin position="43"/>
        <end position="66"/>
    </location>
</feature>
<organism evidence="8 9">
    <name type="scientific">Carnegiea gigantea</name>
    <dbReference type="NCBI Taxonomy" id="171969"/>
    <lineage>
        <taxon>Eukaryota</taxon>
        <taxon>Viridiplantae</taxon>
        <taxon>Streptophyta</taxon>
        <taxon>Embryophyta</taxon>
        <taxon>Tracheophyta</taxon>
        <taxon>Spermatophyta</taxon>
        <taxon>Magnoliopsida</taxon>
        <taxon>eudicotyledons</taxon>
        <taxon>Gunneridae</taxon>
        <taxon>Pentapetalae</taxon>
        <taxon>Caryophyllales</taxon>
        <taxon>Cactineae</taxon>
        <taxon>Cactaceae</taxon>
        <taxon>Cactoideae</taxon>
        <taxon>Echinocereeae</taxon>
        <taxon>Carnegiea</taxon>
    </lineage>
</organism>
<name>A0A9Q1QPV2_9CARY</name>